<evidence type="ECO:0000256" key="4">
    <source>
        <dbReference type="ARBA" id="ARBA00022989"/>
    </source>
</evidence>
<feature type="transmembrane region" description="Helical" evidence="7">
    <location>
        <begin position="279"/>
        <end position="299"/>
    </location>
</feature>
<dbReference type="Proteomes" id="UP000011116">
    <property type="component" value="Chromosome 4H"/>
</dbReference>
<dbReference type="Gramene" id="HORVU.MOREX.r2.4HG0279720.1">
    <property type="protein sequence ID" value="HORVU.MOREX.r2.4HG0279720.1"/>
    <property type="gene ID" value="HORVU.MOREX.r2.4HG0279720"/>
</dbReference>
<feature type="transmembrane region" description="Helical" evidence="7">
    <location>
        <begin position="454"/>
        <end position="474"/>
    </location>
</feature>
<reference evidence="8" key="2">
    <citation type="submission" date="2020-10" db="EMBL/GenBank/DDBJ databases">
        <authorList>
            <person name="Scholz U."/>
            <person name="Mascher M."/>
            <person name="Fiebig A."/>
        </authorList>
    </citation>
    <scope>NUCLEOTIDE SEQUENCE [LARGE SCALE GENOMIC DNA]</scope>
    <source>
        <strain evidence="8">cv. Morex</strain>
    </source>
</reference>
<feature type="region of interest" description="Disordered" evidence="6">
    <location>
        <begin position="1"/>
        <end position="23"/>
    </location>
</feature>
<protein>
    <submittedName>
        <fullName evidence="8">Uncharacterized protein</fullName>
    </submittedName>
</protein>
<gene>
    <name evidence="8" type="primary">LOC123447255</name>
</gene>
<comment type="subcellular location">
    <subcellularLocation>
        <location evidence="1">Membrane</location>
        <topology evidence="1">Multi-pass membrane protein</topology>
    </subcellularLocation>
</comment>
<keyword evidence="3 7" id="KW-0812">Transmembrane</keyword>
<reference evidence="9" key="1">
    <citation type="journal article" date="2012" name="Nature">
        <title>A physical, genetic and functional sequence assembly of the barley genome.</title>
        <authorList>
            <consortium name="The International Barley Genome Sequencing Consortium"/>
            <person name="Mayer K.F."/>
            <person name="Waugh R."/>
            <person name="Brown J.W."/>
            <person name="Schulman A."/>
            <person name="Langridge P."/>
            <person name="Platzer M."/>
            <person name="Fincher G.B."/>
            <person name="Muehlbauer G.J."/>
            <person name="Sato K."/>
            <person name="Close T.J."/>
            <person name="Wise R.P."/>
            <person name="Stein N."/>
        </authorList>
    </citation>
    <scope>NUCLEOTIDE SEQUENCE [LARGE SCALE GENOMIC DNA]</scope>
    <source>
        <strain evidence="9">cv. Morex</strain>
    </source>
</reference>
<feature type="transmembrane region" description="Helical" evidence="7">
    <location>
        <begin position="95"/>
        <end position="121"/>
    </location>
</feature>
<dbReference type="PANTHER" id="PTHR11119">
    <property type="entry name" value="XANTHINE-URACIL / VITAMIN C PERMEASE FAMILY MEMBER"/>
    <property type="match status" value="1"/>
</dbReference>
<keyword evidence="5 7" id="KW-0472">Membrane</keyword>
<feature type="transmembrane region" description="Helical" evidence="7">
    <location>
        <begin position="429"/>
        <end position="448"/>
    </location>
</feature>
<feature type="transmembrane region" description="Helical" evidence="7">
    <location>
        <begin position="523"/>
        <end position="543"/>
    </location>
</feature>
<evidence type="ECO:0000256" key="6">
    <source>
        <dbReference type="SAM" id="MobiDB-lite"/>
    </source>
</evidence>
<evidence type="ECO:0000256" key="3">
    <source>
        <dbReference type="ARBA" id="ARBA00022692"/>
    </source>
</evidence>
<dbReference type="EnsemblPlants" id="HORVU.MOREX.r3.4HG0335450.1">
    <property type="protein sequence ID" value="HORVU.MOREX.r3.4HG0335450.1"/>
    <property type="gene ID" value="HORVU.MOREX.r3.4HG0335450"/>
</dbReference>
<feature type="transmembrane region" description="Helical" evidence="7">
    <location>
        <begin position="133"/>
        <end position="152"/>
    </location>
</feature>
<feature type="transmembrane region" description="Helical" evidence="7">
    <location>
        <begin position="197"/>
        <end position="217"/>
    </location>
</feature>
<evidence type="ECO:0000256" key="1">
    <source>
        <dbReference type="ARBA" id="ARBA00004141"/>
    </source>
</evidence>
<feature type="transmembrane region" description="Helical" evidence="7">
    <location>
        <begin position="164"/>
        <end position="185"/>
    </location>
</feature>
<evidence type="ECO:0000256" key="2">
    <source>
        <dbReference type="ARBA" id="ARBA00008821"/>
    </source>
</evidence>
<dbReference type="Gramene" id="HORVU.MOREX.r3.4HG0335450.1">
    <property type="protein sequence ID" value="HORVU.MOREX.r3.4HG0335450.1"/>
    <property type="gene ID" value="HORVU.MOREX.r3.4HG0335450"/>
</dbReference>
<dbReference type="SMR" id="A0A8I6XWH5"/>
<dbReference type="GO" id="GO:0016020">
    <property type="term" value="C:membrane"/>
    <property type="evidence" value="ECO:0007669"/>
    <property type="project" value="UniProtKB-SubCell"/>
</dbReference>
<evidence type="ECO:0000256" key="7">
    <source>
        <dbReference type="SAM" id="Phobius"/>
    </source>
</evidence>
<evidence type="ECO:0000256" key="5">
    <source>
        <dbReference type="ARBA" id="ARBA00023136"/>
    </source>
</evidence>
<accession>A0A8I6XWH5</accession>
<feature type="transmembrane region" description="Helical" evidence="7">
    <location>
        <begin position="486"/>
        <end position="503"/>
    </location>
</feature>
<comment type="similarity">
    <text evidence="2">Belongs to the nucleobase:cation symporter-2 (NCS2) (TC 2.A.40) family.</text>
</comment>
<feature type="transmembrane region" description="Helical" evidence="7">
    <location>
        <begin position="254"/>
        <end position="273"/>
    </location>
</feature>
<evidence type="ECO:0000313" key="9">
    <source>
        <dbReference type="Proteomes" id="UP000011116"/>
    </source>
</evidence>
<keyword evidence="9" id="KW-1185">Reference proteome</keyword>
<sequence>MMIAVETDETHARTRKRERPPATCINGGAPAFLPSPPSPAASLHCKLTPARPAPFAFPFSPRPAMSPVKAEDLVPHPCKEQFGGLDYCITSPPPWITTVVVAFQHYLVMLGTTVIIATILVPLMGGGHEEKAIVIQTILFLAGINTLLQVHFGTRLPAVMAGSYTYIYAAVAIIISPRYVLFIGAPFERFVYTMRSLQGALIIAGVFQAVIGFFGIWRVFIRFLSPLAAVPFVTLSALGLFYFAFPGVAKCIEIGLPALILLIIFSEYASHYFAKGSFVFGRCAVLVTVIIVWIFAEILTAAGAYDERNPVTQFSCRTDRSGLIHAAPWVRFPYPFQWGYPIFCAQDCFAMMAASFASLIESTGTLIAVSRYSGATFVPPSVFARGIGWQGISIILDGMCGTLTGTAASVENCGLLALTRVGSRRVIKISALFMIFFSLFGKFGAILASIPLPIFSALYCVLFAYSAAAGLCYLQYCNLNTLRTKFILCISLFLGLSIPQYFREFETFYGFGPAHTRSLAFNVIVNVIFSSPATVAAILAYLLDCTHLYWEPHVRRDRGWLWLEKFKSYRHDGRSEEFYALPYGMSKYFPSL</sequence>
<feature type="transmembrane region" description="Helical" evidence="7">
    <location>
        <begin position="223"/>
        <end position="245"/>
    </location>
</feature>
<organism evidence="8 9">
    <name type="scientific">Hordeum vulgare subsp. vulgare</name>
    <name type="common">Domesticated barley</name>
    <dbReference type="NCBI Taxonomy" id="112509"/>
    <lineage>
        <taxon>Eukaryota</taxon>
        <taxon>Viridiplantae</taxon>
        <taxon>Streptophyta</taxon>
        <taxon>Embryophyta</taxon>
        <taxon>Tracheophyta</taxon>
        <taxon>Spermatophyta</taxon>
        <taxon>Magnoliopsida</taxon>
        <taxon>Liliopsida</taxon>
        <taxon>Poales</taxon>
        <taxon>Poaceae</taxon>
        <taxon>BOP clade</taxon>
        <taxon>Pooideae</taxon>
        <taxon>Triticodae</taxon>
        <taxon>Triticeae</taxon>
        <taxon>Hordeinae</taxon>
        <taxon>Hordeum</taxon>
    </lineage>
</organism>
<name>A0A8I6XWH5_HORVV</name>
<dbReference type="GO" id="GO:0022857">
    <property type="term" value="F:transmembrane transporter activity"/>
    <property type="evidence" value="ECO:0007669"/>
    <property type="project" value="InterPro"/>
</dbReference>
<dbReference type="InterPro" id="IPR006043">
    <property type="entry name" value="NCS2"/>
</dbReference>
<keyword evidence="4 7" id="KW-1133">Transmembrane helix</keyword>
<evidence type="ECO:0000313" key="8">
    <source>
        <dbReference type="EnsemblPlants" id="HORVU.MOREX.r3.4HG0335450.1"/>
    </source>
</evidence>
<proteinExistence type="inferred from homology"/>
<reference evidence="8" key="3">
    <citation type="submission" date="2022-01" db="UniProtKB">
        <authorList>
            <consortium name="EnsemblPlants"/>
        </authorList>
    </citation>
    <scope>IDENTIFICATION</scope>
    <source>
        <strain evidence="8">subsp. vulgare</strain>
    </source>
</reference>
<dbReference type="AlphaFoldDB" id="A0A8I6XWH5"/>
<dbReference type="Pfam" id="PF00860">
    <property type="entry name" value="Xan_ur_permease"/>
    <property type="match status" value="1"/>
</dbReference>